<protein>
    <submittedName>
        <fullName evidence="9">4-hydroxy-3-methylbut-2-enyl diphosphate reductase</fullName>
    </submittedName>
</protein>
<keyword evidence="4" id="KW-0560">Oxidoreductase</keyword>
<dbReference type="Proteomes" id="UP000700732">
    <property type="component" value="Unassembled WGS sequence"/>
</dbReference>
<dbReference type="Gene3D" id="3.40.50.11270">
    <property type="match status" value="1"/>
</dbReference>
<comment type="pathway">
    <text evidence="7">Isoprenoid biosynthesis; isopentenyl diphosphate biosynthesis via DXP pathway; isopentenyl diphosphate from 1-deoxy-D-xylulose 5-phosphate: step 6/6.</text>
</comment>
<gene>
    <name evidence="9" type="ORF">FH603_2032</name>
</gene>
<evidence type="ECO:0000313" key="9">
    <source>
        <dbReference type="EMBL" id="MBC3791529.1"/>
    </source>
</evidence>
<dbReference type="PANTHER" id="PTHR31619:SF5">
    <property type="entry name" value="4-HYDROXY-3-METHYLBUT-2-ENYL DIPHOSPHATE REDUCTASE, CHLOROPLASTIC"/>
    <property type="match status" value="1"/>
</dbReference>
<keyword evidence="2" id="KW-0004">4Fe-4S</keyword>
<dbReference type="Gene3D" id="3.40.1010.20">
    <property type="entry name" value="4-hydroxy-3-methylbut-2-enyl diphosphate reductase, catalytic domain"/>
    <property type="match status" value="2"/>
</dbReference>
<dbReference type="InterPro" id="IPR003451">
    <property type="entry name" value="LytB/IspH"/>
</dbReference>
<evidence type="ECO:0000256" key="6">
    <source>
        <dbReference type="ARBA" id="ARBA00023014"/>
    </source>
</evidence>
<name>A0ABR6W4N2_9BACT</name>
<evidence type="ECO:0000256" key="1">
    <source>
        <dbReference type="ARBA" id="ARBA00001966"/>
    </source>
</evidence>
<evidence type="ECO:0000313" key="10">
    <source>
        <dbReference type="Proteomes" id="UP000700732"/>
    </source>
</evidence>
<proteinExistence type="predicted"/>
<comment type="caution">
    <text evidence="9">The sequence shown here is derived from an EMBL/GenBank/DDBJ whole genome shotgun (WGS) entry which is preliminary data.</text>
</comment>
<evidence type="ECO:0000256" key="8">
    <source>
        <dbReference type="ARBA" id="ARBA00046314"/>
    </source>
</evidence>
<dbReference type="RefSeq" id="WP_186737331.1">
    <property type="nucleotide sequence ID" value="NZ_VFIA01000010.1"/>
</dbReference>
<organism evidence="9 10">
    <name type="scientific">Spirosoma utsteinense</name>
    <dbReference type="NCBI Taxonomy" id="2585773"/>
    <lineage>
        <taxon>Bacteria</taxon>
        <taxon>Pseudomonadati</taxon>
        <taxon>Bacteroidota</taxon>
        <taxon>Cytophagia</taxon>
        <taxon>Cytophagales</taxon>
        <taxon>Cytophagaceae</taxon>
        <taxon>Spirosoma</taxon>
    </lineage>
</organism>
<dbReference type="PANTHER" id="PTHR31619">
    <property type="entry name" value="4-HYDROXY-3-METHYLBUT-2-ENYL DIPHOSPHATE REDUCTASE, CHLOROPLASTIC"/>
    <property type="match status" value="1"/>
</dbReference>
<keyword evidence="5" id="KW-0408">Iron</keyword>
<sequence length="414" mass="46309">MKSFDIPDYYRSSIITPLKEFRRKRDKLKRDFTPTVLDFGPVRFYIARHFGFCYGVENAVEIAYKAIAENPDKRIFLLSEMIHNPDVNADLQDRGVRFIMDTSGQQLTPWSALTPDDVVIIPAFGTTLETQQQLASIGLDVAKYDTTCPFVEKVWNKASQIGQKNYTVVVHGKPTHEETRATFSHSKEAAPTVVVRDMAQAQRLAGYITGELPADQFYTEFAGQFSTGFEPARDLQRIGVVNQTTMLASDTQGIADHLKQVMIQRYALQPDQVDAHFANTRDTLCYATNDNQDATYALLDYPADFAIVAGGYNSSNTSHIVELCAGKLPTYFIESEQKILSDTLIRHFDIHSRQEIVTENFIPLPDGQGQPPVTVMLTCGASCPDAVVEGILLKLVSYFPQAHPIDDVMLAYQS</sequence>
<keyword evidence="3" id="KW-0479">Metal-binding</keyword>
<comment type="cofactor">
    <cofactor evidence="1">
        <name>[4Fe-4S] cluster</name>
        <dbReference type="ChEBI" id="CHEBI:49883"/>
    </cofactor>
</comment>
<accession>A0ABR6W4N2</accession>
<keyword evidence="6" id="KW-0411">Iron-sulfur</keyword>
<evidence type="ECO:0000256" key="5">
    <source>
        <dbReference type="ARBA" id="ARBA00023004"/>
    </source>
</evidence>
<dbReference type="EMBL" id="VFIA01000010">
    <property type="protein sequence ID" value="MBC3791529.1"/>
    <property type="molecule type" value="Genomic_DNA"/>
</dbReference>
<dbReference type="Pfam" id="PF02401">
    <property type="entry name" value="LYTB"/>
    <property type="match status" value="1"/>
</dbReference>
<evidence type="ECO:0000256" key="2">
    <source>
        <dbReference type="ARBA" id="ARBA00022485"/>
    </source>
</evidence>
<keyword evidence="10" id="KW-1185">Reference proteome</keyword>
<evidence type="ECO:0000256" key="3">
    <source>
        <dbReference type="ARBA" id="ARBA00022723"/>
    </source>
</evidence>
<evidence type="ECO:0000256" key="7">
    <source>
        <dbReference type="ARBA" id="ARBA00046313"/>
    </source>
</evidence>
<dbReference type="CDD" id="cd13944">
    <property type="entry name" value="lytB_ispH"/>
    <property type="match status" value="1"/>
</dbReference>
<dbReference type="NCBIfam" id="NF009911">
    <property type="entry name" value="PRK13371.1"/>
    <property type="match status" value="1"/>
</dbReference>
<reference evidence="9 10" key="1">
    <citation type="submission" date="2019-06" db="EMBL/GenBank/DDBJ databases">
        <title>Spirosoma utsteinense sp. nov. isolated from Antarctic ice-free soils.</title>
        <authorList>
            <person name="Tahon G."/>
        </authorList>
    </citation>
    <scope>NUCLEOTIDE SEQUENCE [LARGE SCALE GENOMIC DNA]</scope>
    <source>
        <strain evidence="9 10">LMG 31447</strain>
    </source>
</reference>
<evidence type="ECO:0000256" key="4">
    <source>
        <dbReference type="ARBA" id="ARBA00023002"/>
    </source>
</evidence>
<comment type="pathway">
    <text evidence="8">Isoprenoid biosynthesis; dimethylallyl diphosphate biosynthesis; dimethylallyl diphosphate from (2E)-4-hydroxy-3-methylbutenyl diphosphate: step 1/1.</text>
</comment>
<dbReference type="NCBIfam" id="TIGR00216">
    <property type="entry name" value="ispH_lytB"/>
    <property type="match status" value="1"/>
</dbReference>